<gene>
    <name evidence="3" type="ORF">B0T24DRAFT_75990</name>
</gene>
<sequence>MSPLFLGLGLLLANTVCETVRHPRWKLPNLLTGSGPLQGNPVPRWQMDGLILRTEMCIGDNKQHHPPARALLPAPKSQLRSTPYRSNRLTKHSAARADRIGRGGIGEGEEIGRRLVTRTDSSCLLWDLNQASPEGAPSACLLRDCFAQLARFVSFRPPAGGAGGGVTDGGMNGWTDGRTAS</sequence>
<evidence type="ECO:0000256" key="2">
    <source>
        <dbReference type="SAM" id="SignalP"/>
    </source>
</evidence>
<feature type="region of interest" description="Disordered" evidence="1">
    <location>
        <begin position="160"/>
        <end position="181"/>
    </location>
</feature>
<reference evidence="3" key="1">
    <citation type="journal article" date="2023" name="Mol. Phylogenet. Evol.">
        <title>Genome-scale phylogeny and comparative genomics of the fungal order Sordariales.</title>
        <authorList>
            <person name="Hensen N."/>
            <person name="Bonometti L."/>
            <person name="Westerberg I."/>
            <person name="Brannstrom I.O."/>
            <person name="Guillou S."/>
            <person name="Cros-Aarteil S."/>
            <person name="Calhoun S."/>
            <person name="Haridas S."/>
            <person name="Kuo A."/>
            <person name="Mondo S."/>
            <person name="Pangilinan J."/>
            <person name="Riley R."/>
            <person name="LaButti K."/>
            <person name="Andreopoulos B."/>
            <person name="Lipzen A."/>
            <person name="Chen C."/>
            <person name="Yan M."/>
            <person name="Daum C."/>
            <person name="Ng V."/>
            <person name="Clum A."/>
            <person name="Steindorff A."/>
            <person name="Ohm R.A."/>
            <person name="Martin F."/>
            <person name="Silar P."/>
            <person name="Natvig D.O."/>
            <person name="Lalanne C."/>
            <person name="Gautier V."/>
            <person name="Ament-Velasquez S.L."/>
            <person name="Kruys A."/>
            <person name="Hutchinson M.I."/>
            <person name="Powell A.J."/>
            <person name="Barry K."/>
            <person name="Miller A.N."/>
            <person name="Grigoriev I.V."/>
            <person name="Debuchy R."/>
            <person name="Gladieux P."/>
            <person name="Hiltunen Thoren M."/>
            <person name="Johannesson H."/>
        </authorList>
    </citation>
    <scope>NUCLEOTIDE SEQUENCE</scope>
    <source>
        <strain evidence="3">CBS 958.72</strain>
    </source>
</reference>
<feature type="chain" id="PRO_5041930018" description="Secreted protein" evidence="2">
    <location>
        <begin position="20"/>
        <end position="181"/>
    </location>
</feature>
<feature type="signal peptide" evidence="2">
    <location>
        <begin position="1"/>
        <end position="19"/>
    </location>
</feature>
<evidence type="ECO:0000313" key="4">
    <source>
        <dbReference type="Proteomes" id="UP001287356"/>
    </source>
</evidence>
<comment type="caution">
    <text evidence="3">The sequence shown here is derived from an EMBL/GenBank/DDBJ whole genome shotgun (WGS) entry which is preliminary data.</text>
</comment>
<dbReference type="EMBL" id="JAULSN010000001">
    <property type="protein sequence ID" value="KAK3384225.1"/>
    <property type="molecule type" value="Genomic_DNA"/>
</dbReference>
<protein>
    <recommendedName>
        <fullName evidence="5">Secreted protein</fullName>
    </recommendedName>
</protein>
<organism evidence="3 4">
    <name type="scientific">Lasiosphaeria ovina</name>
    <dbReference type="NCBI Taxonomy" id="92902"/>
    <lineage>
        <taxon>Eukaryota</taxon>
        <taxon>Fungi</taxon>
        <taxon>Dikarya</taxon>
        <taxon>Ascomycota</taxon>
        <taxon>Pezizomycotina</taxon>
        <taxon>Sordariomycetes</taxon>
        <taxon>Sordariomycetidae</taxon>
        <taxon>Sordariales</taxon>
        <taxon>Lasiosphaeriaceae</taxon>
        <taxon>Lasiosphaeria</taxon>
    </lineage>
</organism>
<evidence type="ECO:0000313" key="3">
    <source>
        <dbReference type="EMBL" id="KAK3384225.1"/>
    </source>
</evidence>
<reference evidence="3" key="2">
    <citation type="submission" date="2023-06" db="EMBL/GenBank/DDBJ databases">
        <authorList>
            <consortium name="Lawrence Berkeley National Laboratory"/>
            <person name="Haridas S."/>
            <person name="Hensen N."/>
            <person name="Bonometti L."/>
            <person name="Westerberg I."/>
            <person name="Brannstrom I.O."/>
            <person name="Guillou S."/>
            <person name="Cros-Aarteil S."/>
            <person name="Calhoun S."/>
            <person name="Kuo A."/>
            <person name="Mondo S."/>
            <person name="Pangilinan J."/>
            <person name="Riley R."/>
            <person name="Labutti K."/>
            <person name="Andreopoulos B."/>
            <person name="Lipzen A."/>
            <person name="Chen C."/>
            <person name="Yanf M."/>
            <person name="Daum C."/>
            <person name="Ng V."/>
            <person name="Clum A."/>
            <person name="Steindorff A."/>
            <person name="Ohm R."/>
            <person name="Martin F."/>
            <person name="Silar P."/>
            <person name="Natvig D."/>
            <person name="Lalanne C."/>
            <person name="Gautier V."/>
            <person name="Ament-Velasquez S.L."/>
            <person name="Kruys A."/>
            <person name="Hutchinson M.I."/>
            <person name="Powell A.J."/>
            <person name="Barry K."/>
            <person name="Miller A.N."/>
            <person name="Grigoriev I.V."/>
            <person name="Debuchy R."/>
            <person name="Gladieux P."/>
            <person name="Thoren M.H."/>
            <person name="Johannesson H."/>
        </authorList>
    </citation>
    <scope>NUCLEOTIDE SEQUENCE</scope>
    <source>
        <strain evidence="3">CBS 958.72</strain>
    </source>
</reference>
<name>A0AAE0NMQ3_9PEZI</name>
<evidence type="ECO:0000256" key="1">
    <source>
        <dbReference type="SAM" id="MobiDB-lite"/>
    </source>
</evidence>
<dbReference type="AlphaFoldDB" id="A0AAE0NMQ3"/>
<keyword evidence="4" id="KW-1185">Reference proteome</keyword>
<dbReference type="Proteomes" id="UP001287356">
    <property type="component" value="Unassembled WGS sequence"/>
</dbReference>
<evidence type="ECO:0008006" key="5">
    <source>
        <dbReference type="Google" id="ProtNLM"/>
    </source>
</evidence>
<feature type="compositionally biased region" description="Gly residues" evidence="1">
    <location>
        <begin position="160"/>
        <end position="172"/>
    </location>
</feature>
<proteinExistence type="predicted"/>
<accession>A0AAE0NMQ3</accession>
<keyword evidence="2" id="KW-0732">Signal</keyword>